<dbReference type="InterPro" id="IPR012337">
    <property type="entry name" value="RNaseH-like_sf"/>
</dbReference>
<dbReference type="PANTHER" id="PTHR43788">
    <property type="entry name" value="DNA2/NAM7 HELICASE FAMILY MEMBER"/>
    <property type="match status" value="1"/>
</dbReference>
<dbReference type="InterPro" id="IPR047187">
    <property type="entry name" value="SF1_C_Upf1"/>
</dbReference>
<dbReference type="SUPFAM" id="SSF53098">
    <property type="entry name" value="Ribonuclease H-like"/>
    <property type="match status" value="1"/>
</dbReference>
<evidence type="ECO:0000259" key="6">
    <source>
        <dbReference type="Pfam" id="PF13482"/>
    </source>
</evidence>
<dbReference type="Proteomes" id="UP000197068">
    <property type="component" value="Unassembled WGS sequence"/>
</dbReference>
<name>A0ABQ0MZU6_9GAMM</name>
<dbReference type="SUPFAM" id="SSF52540">
    <property type="entry name" value="P-loop containing nucleoside triphosphate hydrolases"/>
    <property type="match status" value="1"/>
</dbReference>
<gene>
    <name evidence="7" type="ORF">MTCD1_03543</name>
</gene>
<keyword evidence="3" id="KW-0347">Helicase</keyword>
<evidence type="ECO:0000259" key="5">
    <source>
        <dbReference type="Pfam" id="PF13087"/>
    </source>
</evidence>
<accession>A0ABQ0MZU6</accession>
<evidence type="ECO:0000256" key="2">
    <source>
        <dbReference type="ARBA" id="ARBA00022801"/>
    </source>
</evidence>
<evidence type="ECO:0000313" key="8">
    <source>
        <dbReference type="Proteomes" id="UP000197068"/>
    </source>
</evidence>
<dbReference type="InterPro" id="IPR041679">
    <property type="entry name" value="DNA2/NAM7-like_C"/>
</dbReference>
<dbReference type="InterPro" id="IPR019993">
    <property type="entry name" value="RecB_nuclease_TM0106_put"/>
</dbReference>
<organism evidence="7 8">
    <name type="scientific">Colwellia marinimaniae</name>
    <dbReference type="NCBI Taxonomy" id="1513592"/>
    <lineage>
        <taxon>Bacteria</taxon>
        <taxon>Pseudomonadati</taxon>
        <taxon>Pseudomonadota</taxon>
        <taxon>Gammaproteobacteria</taxon>
        <taxon>Alteromonadales</taxon>
        <taxon>Colwelliaceae</taxon>
        <taxon>Colwellia</taxon>
    </lineage>
</organism>
<evidence type="ECO:0000256" key="3">
    <source>
        <dbReference type="ARBA" id="ARBA00022806"/>
    </source>
</evidence>
<dbReference type="CDD" id="cd17934">
    <property type="entry name" value="DEXXQc_Upf1-like"/>
    <property type="match status" value="1"/>
</dbReference>
<keyword evidence="2" id="KW-0378">Hydrolase</keyword>
<dbReference type="InterPro" id="IPR038720">
    <property type="entry name" value="YprB_RNase_H-like_dom"/>
</dbReference>
<dbReference type="InterPro" id="IPR027417">
    <property type="entry name" value="P-loop_NTPase"/>
</dbReference>
<keyword evidence="8" id="KW-1185">Reference proteome</keyword>
<evidence type="ECO:0000313" key="7">
    <source>
        <dbReference type="EMBL" id="GAW97894.1"/>
    </source>
</evidence>
<dbReference type="Gene3D" id="3.40.50.300">
    <property type="entry name" value="P-loop containing nucleotide triphosphate hydrolases"/>
    <property type="match status" value="2"/>
</dbReference>
<comment type="caution">
    <text evidence="7">The sequence shown here is derived from an EMBL/GenBank/DDBJ whole genome shotgun (WGS) entry which is preliminary data.</text>
</comment>
<dbReference type="PANTHER" id="PTHR43788:SF8">
    <property type="entry name" value="DNA-BINDING PROTEIN SMUBP-2"/>
    <property type="match status" value="1"/>
</dbReference>
<dbReference type="InterPro" id="IPR050534">
    <property type="entry name" value="Coronavir_polyprotein_1ab"/>
</dbReference>
<evidence type="ECO:0000256" key="1">
    <source>
        <dbReference type="ARBA" id="ARBA00022741"/>
    </source>
</evidence>
<sequence>MFKENNNIIFSPTDLTTFMSSPFASWMNRFKMEFPADAPQCDEVDALSSLLSKKGLEHEDNMLTLLQEQGKSVCVIKSEVDGKKLTIDKQKSASIAAMQQGVDVIFQAVLEHASFRGHADFLIKVPGSSTLGDYHYEVWDTKLANKVKPYFVIQLCCYAEMLEAIQGVLPQNIVVALGNGENESLRTEDYYFYYKALKTQFIDYQSKFNPSNHPDPSDSKEYGRWSNYAEQLFVDKDHLIQVANITRSQIKKLNQAGIITCEQLVATKLERVSGLNSSILSALKAQANIQKQSNGQMPPLFEIKHHEKHKQQGLALLPPHSDLDVFFDIEGYPLDEGGLEYLWGNTYFDEQGTRQFIDFWAHDAEQEKVCFKAFIDWVYARWQQDPSMHIYHYASYEITACRKLMSRYGICENEVDQLLRNEVFIDLYKVVKGGLLVGEPKYSIKNVEHLYRGKRETEVGSGGDSVVVYEHWRDNFQKGLDGGTWQTSKTLNAIRDYNIDDCDSTQELVAWLRLQQANNAIEFVGKTDVVEPEISEEVSERTQLRDRLLQRAEQERIAGKESEAKISENLAWTLEFHRREAKPVFWKLFDRLGSEIDVLMDDMDCLANCVRTSLAPFKPSARARNLAYEYTFDIEQEFKNSSSNYYVLGEVDENGKNISVSTNKEHSDLEKGTIVLTSRHELPSLVTLIPNEYVRPEPIPSAITAVIKEYENGIFEGTAIADFLLKRSPRIKGRKHNKEAIVTADNAQERLAQIINAVENLDNSYLAIQGPPGTGKTYTGKHIIAALVKSGKRVGIASNSHKAINNLLAGVAQYCNEQNIAANCYCTKDTGNEISENQITVIKNAEIAKNATQGCVIGTTAWGFCKDEVENCFDYLFIDEAGQVSVANLIGMSRATNNIVLMGDQMQLGQPSQGTHPGESGLSILDYLLNDTPIMPAHMGVFLDTTYRMHSKVNHYISNAIYEGQLKTDVDNDKQCIEVPDNYQGALNQTAGVILVPVEHQGNTQASIEEVNVIKLHANELLGRRYTNKEGKTSHITWDDMLFVAPYNHQVSKLKIALGEQAKVGSVDKFQGQEAPIVFFSLCSSDASESARGIDFLFDKHRINVAISRAQSMAIVVANPSLFNTPVNSIKQLAKVNVLSRLLFE</sequence>
<reference evidence="7 8" key="1">
    <citation type="submission" date="2017-06" db="EMBL/GenBank/DDBJ databases">
        <title>Whole Genome Sequences of Colwellia marinimaniae MTCD1.</title>
        <authorList>
            <person name="Kusumoto H."/>
            <person name="Inoue M."/>
            <person name="Tanikawa K."/>
            <person name="Maeji H."/>
            <person name="Cameron J.H."/>
            <person name="Bartlett D.H."/>
        </authorList>
    </citation>
    <scope>NUCLEOTIDE SEQUENCE [LARGE SCALE GENOMIC DNA]</scope>
    <source>
        <strain evidence="7 8">MTCD1</strain>
    </source>
</reference>
<dbReference type="Pfam" id="PF13604">
    <property type="entry name" value="AAA_30"/>
    <property type="match status" value="1"/>
</dbReference>
<dbReference type="Pfam" id="PF13482">
    <property type="entry name" value="RNase_H_2"/>
    <property type="match status" value="1"/>
</dbReference>
<evidence type="ECO:0000256" key="4">
    <source>
        <dbReference type="ARBA" id="ARBA00022840"/>
    </source>
</evidence>
<feature type="domain" description="YprB ribonuclease H-like" evidence="6">
    <location>
        <begin position="325"/>
        <end position="512"/>
    </location>
</feature>
<dbReference type="EMBL" id="BDQM01000055">
    <property type="protein sequence ID" value="GAW97894.1"/>
    <property type="molecule type" value="Genomic_DNA"/>
</dbReference>
<dbReference type="Pfam" id="PF13087">
    <property type="entry name" value="AAA_12"/>
    <property type="match status" value="1"/>
</dbReference>
<dbReference type="RefSeq" id="WP_057180695.1">
    <property type="nucleotide sequence ID" value="NZ_BDQM01000055.1"/>
</dbReference>
<dbReference type="NCBIfam" id="TIGR03491">
    <property type="entry name" value="TM0106 family RecB-like putative nuclease"/>
    <property type="match status" value="1"/>
</dbReference>
<feature type="domain" description="DNA2/NAM7 helicase-like C-terminal" evidence="5">
    <location>
        <begin position="938"/>
        <end position="1120"/>
    </location>
</feature>
<protein>
    <submittedName>
        <fullName evidence="7">Nuclease</fullName>
    </submittedName>
</protein>
<keyword evidence="4" id="KW-0067">ATP-binding</keyword>
<dbReference type="CDD" id="cd18808">
    <property type="entry name" value="SF1_C_Upf1"/>
    <property type="match status" value="1"/>
</dbReference>
<proteinExistence type="predicted"/>
<keyword evidence="1" id="KW-0547">Nucleotide-binding</keyword>